<dbReference type="AlphaFoldDB" id="A0A2S9XRG5"/>
<protein>
    <submittedName>
        <fullName evidence="2">Uncharacterized protein</fullName>
    </submittedName>
</protein>
<organism evidence="2 3">
    <name type="scientific">Enhygromyxa salina</name>
    <dbReference type="NCBI Taxonomy" id="215803"/>
    <lineage>
        <taxon>Bacteria</taxon>
        <taxon>Pseudomonadati</taxon>
        <taxon>Myxococcota</taxon>
        <taxon>Polyangia</taxon>
        <taxon>Nannocystales</taxon>
        <taxon>Nannocystaceae</taxon>
        <taxon>Enhygromyxa</taxon>
    </lineage>
</organism>
<evidence type="ECO:0000256" key="1">
    <source>
        <dbReference type="SAM" id="Phobius"/>
    </source>
</evidence>
<keyword evidence="3" id="KW-1185">Reference proteome</keyword>
<gene>
    <name evidence="2" type="ORF">ENSA5_39230</name>
</gene>
<comment type="caution">
    <text evidence="2">The sequence shown here is derived from an EMBL/GenBank/DDBJ whole genome shotgun (WGS) entry which is preliminary data.</text>
</comment>
<evidence type="ECO:0000313" key="3">
    <source>
        <dbReference type="Proteomes" id="UP000237968"/>
    </source>
</evidence>
<dbReference type="RefSeq" id="WP_181197951.1">
    <property type="nucleotide sequence ID" value="NZ_PVNK01000170.1"/>
</dbReference>
<name>A0A2S9XRG5_9BACT</name>
<keyword evidence="1" id="KW-0472">Membrane</keyword>
<sequence length="45" mass="4920">MADQKYDEHPPIPGLPAMAWFALLLAIALVSLVVFLQIKFGVPTP</sequence>
<dbReference type="Proteomes" id="UP000237968">
    <property type="component" value="Unassembled WGS sequence"/>
</dbReference>
<accession>A0A2S9XRG5</accession>
<dbReference type="EMBL" id="PVNK01000170">
    <property type="protein sequence ID" value="PRP95458.1"/>
    <property type="molecule type" value="Genomic_DNA"/>
</dbReference>
<keyword evidence="1" id="KW-1133">Transmembrane helix</keyword>
<evidence type="ECO:0000313" key="2">
    <source>
        <dbReference type="EMBL" id="PRP95458.1"/>
    </source>
</evidence>
<keyword evidence="1" id="KW-0812">Transmembrane</keyword>
<feature type="transmembrane region" description="Helical" evidence="1">
    <location>
        <begin position="17"/>
        <end position="36"/>
    </location>
</feature>
<proteinExistence type="predicted"/>
<reference evidence="2 3" key="1">
    <citation type="submission" date="2018-03" db="EMBL/GenBank/DDBJ databases">
        <title>Draft Genome Sequences of the Obligatory Marine Myxobacteria Enhygromyxa salina SWB005.</title>
        <authorList>
            <person name="Poehlein A."/>
            <person name="Moghaddam J.A."/>
            <person name="Harms H."/>
            <person name="Alanjari M."/>
            <person name="Koenig G.M."/>
            <person name="Daniel R."/>
            <person name="Schaeberle T.F."/>
        </authorList>
    </citation>
    <scope>NUCLEOTIDE SEQUENCE [LARGE SCALE GENOMIC DNA]</scope>
    <source>
        <strain evidence="2 3">SWB005</strain>
    </source>
</reference>